<keyword evidence="4 8" id="KW-0479">Metal-binding</keyword>
<dbReference type="GO" id="GO:0046872">
    <property type="term" value="F:metal ion binding"/>
    <property type="evidence" value="ECO:0007669"/>
    <property type="project" value="UniProtKB-UniRule"/>
</dbReference>
<keyword evidence="5 9" id="KW-0378">Hydrolase</keyword>
<dbReference type="PANTHER" id="PTHR32481">
    <property type="entry name" value="AMINOPEPTIDASE"/>
    <property type="match status" value="1"/>
</dbReference>
<feature type="binding site" evidence="8">
    <location>
        <position position="196"/>
    </location>
    <ligand>
        <name>Zn(2+)</name>
        <dbReference type="ChEBI" id="CHEBI:29105"/>
        <label>2</label>
    </ligand>
</feature>
<dbReference type="SUPFAM" id="SSF53187">
    <property type="entry name" value="Zn-dependent exopeptidases"/>
    <property type="match status" value="1"/>
</dbReference>
<comment type="caution">
    <text evidence="9">The sequence shown here is derived from an EMBL/GenBank/DDBJ whole genome shotgun (WGS) entry which is preliminary data.</text>
</comment>
<comment type="cofactor">
    <cofactor evidence="8">
        <name>a divalent metal cation</name>
        <dbReference type="ChEBI" id="CHEBI:60240"/>
    </cofactor>
    <text evidence="8">Binds 2 divalent metal cations per subunit.</text>
</comment>
<gene>
    <name evidence="9" type="primary">ysdC_1</name>
    <name evidence="9" type="ORF">EUAN_07390</name>
</gene>
<sequence length="334" mass="36362">MSFNTELMKRLVNAYSPSGDESEIAGIIEEELKDHVDEISRDSMGNLICRKVGGGKRIMVAAHMDQIGVMVTKIEDEGFLRFTNIGGIDPVLSLNQRVVFKNGTVGVIDKNGKAKTDKLKLEDLFIDIGADGKEEAEKAVEIGDSAVYVSDYHEDEKRIISGALDNRIGCYMGIEALKRLKESENDIYMVFTVQEELGLRGATTAAYAIEPEFGLALDITGSGDTPEDGRLAVGLGKGAAIKLKDRGIVVDPRVKNYMVDMAKVNDIDYQLEILEFGATDSGAIHLSKSGVPTGVISVPTRFVHSPTETIYKSDVEHCIDLLVKILGDSLEFLG</sequence>
<dbReference type="Pfam" id="PF05343">
    <property type="entry name" value="Peptidase_M42"/>
    <property type="match status" value="1"/>
</dbReference>
<feature type="binding site" evidence="8">
    <location>
        <position position="165"/>
    </location>
    <ligand>
        <name>Zn(2+)</name>
        <dbReference type="ChEBI" id="CHEBI:29105"/>
        <label>2</label>
    </ligand>
</feature>
<evidence type="ECO:0000256" key="2">
    <source>
        <dbReference type="ARBA" id="ARBA00022438"/>
    </source>
</evidence>
<feature type="binding site" evidence="8">
    <location>
        <position position="304"/>
    </location>
    <ligand>
        <name>Zn(2+)</name>
        <dbReference type="ChEBI" id="CHEBI:29105"/>
        <label>2</label>
    </ligand>
</feature>
<feature type="binding site" evidence="8">
    <location>
        <position position="165"/>
    </location>
    <ligand>
        <name>Zn(2+)</name>
        <dbReference type="ChEBI" id="CHEBI:29105"/>
        <label>1</label>
    </ligand>
</feature>
<dbReference type="Proteomes" id="UP000180254">
    <property type="component" value="Unassembled WGS sequence"/>
</dbReference>
<name>A0A1S1V967_9FIRM</name>
<dbReference type="Gene3D" id="2.40.30.40">
    <property type="entry name" value="Peptidase M42, domain 2"/>
    <property type="match status" value="1"/>
</dbReference>
<dbReference type="EMBL" id="MKIE01000002">
    <property type="protein sequence ID" value="OHW62955.1"/>
    <property type="molecule type" value="Genomic_DNA"/>
</dbReference>
<dbReference type="SUPFAM" id="SSF101821">
    <property type="entry name" value="Aminopeptidase/glucanase lid domain"/>
    <property type="match status" value="1"/>
</dbReference>
<dbReference type="InterPro" id="IPR023367">
    <property type="entry name" value="Peptidase_M42_dom2"/>
</dbReference>
<dbReference type="InterPro" id="IPR051464">
    <property type="entry name" value="Peptidase_M42_aminopept"/>
</dbReference>
<evidence type="ECO:0000313" key="10">
    <source>
        <dbReference type="Proteomes" id="UP000180254"/>
    </source>
</evidence>
<evidence type="ECO:0000256" key="5">
    <source>
        <dbReference type="ARBA" id="ARBA00022801"/>
    </source>
</evidence>
<evidence type="ECO:0000256" key="3">
    <source>
        <dbReference type="ARBA" id="ARBA00022670"/>
    </source>
</evidence>
<dbReference type="OrthoDB" id="9772053at2"/>
<dbReference type="RefSeq" id="WP_071061808.1">
    <property type="nucleotide sequence ID" value="NZ_MKIE01000002.1"/>
</dbReference>
<feature type="binding site" evidence="8">
    <location>
        <position position="218"/>
    </location>
    <ligand>
        <name>Zn(2+)</name>
        <dbReference type="ChEBI" id="CHEBI:29105"/>
        <label>1</label>
    </ligand>
</feature>
<dbReference type="EC" id="3.4.11.-" evidence="9"/>
<reference evidence="9 10" key="1">
    <citation type="submission" date="2016-09" db="EMBL/GenBank/DDBJ databases">
        <title>Genome sequence of Eubacterium angustum.</title>
        <authorList>
            <person name="Poehlein A."/>
            <person name="Daniel R."/>
        </authorList>
    </citation>
    <scope>NUCLEOTIDE SEQUENCE [LARGE SCALE GENOMIC DNA]</scope>
    <source>
        <strain evidence="9 10">DSM 1989</strain>
    </source>
</reference>
<protein>
    <submittedName>
        <fullName evidence="9">Putative aminopeptidase YsdC</fullName>
        <ecNumber evidence="9">3.4.11.-</ecNumber>
    </submittedName>
</protein>
<keyword evidence="2 9" id="KW-0031">Aminopeptidase</keyword>
<dbReference type="GO" id="GO:0004177">
    <property type="term" value="F:aminopeptidase activity"/>
    <property type="evidence" value="ECO:0007669"/>
    <property type="project" value="UniProtKB-UniRule"/>
</dbReference>
<evidence type="ECO:0000313" key="9">
    <source>
        <dbReference type="EMBL" id="OHW62955.1"/>
    </source>
</evidence>
<evidence type="ECO:0000256" key="4">
    <source>
        <dbReference type="ARBA" id="ARBA00022723"/>
    </source>
</evidence>
<evidence type="ECO:0000256" key="7">
    <source>
        <dbReference type="PIRSR" id="PIRSR001123-1"/>
    </source>
</evidence>
<feature type="binding site" evidence="8">
    <location>
        <position position="63"/>
    </location>
    <ligand>
        <name>Zn(2+)</name>
        <dbReference type="ChEBI" id="CHEBI:29105"/>
        <label>1</label>
    </ligand>
</feature>
<accession>A0A1S1V967</accession>
<keyword evidence="3" id="KW-0645">Protease</keyword>
<keyword evidence="10" id="KW-1185">Reference proteome</keyword>
<evidence type="ECO:0000256" key="6">
    <source>
        <dbReference type="PIRNR" id="PIRNR001123"/>
    </source>
</evidence>
<dbReference type="CDD" id="cd05656">
    <property type="entry name" value="M42_Frv"/>
    <property type="match status" value="1"/>
</dbReference>
<feature type="active site" description="Proton acceptor" evidence="7">
    <location>
        <position position="195"/>
    </location>
</feature>
<dbReference type="Gene3D" id="3.40.630.10">
    <property type="entry name" value="Zn peptidases"/>
    <property type="match status" value="1"/>
</dbReference>
<dbReference type="GO" id="GO:0006508">
    <property type="term" value="P:proteolysis"/>
    <property type="evidence" value="ECO:0007669"/>
    <property type="project" value="UniProtKB-KW"/>
</dbReference>
<dbReference type="PIRSF" id="PIRSF001123">
    <property type="entry name" value="PepA_GA"/>
    <property type="match status" value="1"/>
</dbReference>
<evidence type="ECO:0000256" key="1">
    <source>
        <dbReference type="ARBA" id="ARBA00006272"/>
    </source>
</evidence>
<dbReference type="InterPro" id="IPR008007">
    <property type="entry name" value="Peptidase_M42"/>
</dbReference>
<comment type="similarity">
    <text evidence="1 6">Belongs to the peptidase M42 family.</text>
</comment>
<dbReference type="STRING" id="39480.EUAN_07390"/>
<proteinExistence type="inferred from homology"/>
<dbReference type="PANTHER" id="PTHR32481:SF0">
    <property type="entry name" value="AMINOPEPTIDASE YPDE-RELATED"/>
    <property type="match status" value="1"/>
</dbReference>
<dbReference type="AlphaFoldDB" id="A0A1S1V967"/>
<evidence type="ECO:0000256" key="8">
    <source>
        <dbReference type="PIRSR" id="PIRSR001123-2"/>
    </source>
</evidence>
<organism evidence="9 10">
    <name type="scientific">Andreesenia angusta</name>
    <dbReference type="NCBI Taxonomy" id="39480"/>
    <lineage>
        <taxon>Bacteria</taxon>
        <taxon>Bacillati</taxon>
        <taxon>Bacillota</taxon>
        <taxon>Tissierellia</taxon>
        <taxon>Tissierellales</taxon>
        <taxon>Gottschalkiaceae</taxon>
        <taxon>Andreesenia</taxon>
    </lineage>
</organism>